<keyword evidence="8" id="KW-1185">Reference proteome</keyword>
<dbReference type="GO" id="GO:0005886">
    <property type="term" value="C:plasma membrane"/>
    <property type="evidence" value="ECO:0007669"/>
    <property type="project" value="TreeGrafter"/>
</dbReference>
<evidence type="ECO:0000256" key="3">
    <source>
        <dbReference type="ARBA" id="ARBA00022989"/>
    </source>
</evidence>
<feature type="transmembrane region" description="Helical" evidence="6">
    <location>
        <begin position="396"/>
        <end position="418"/>
    </location>
</feature>
<gene>
    <name evidence="7" type="ORF">WHR41_07958</name>
</gene>
<reference evidence="7 8" key="1">
    <citation type="journal article" date="2020" name="Microbiol. Resour. Announc.">
        <title>Draft Genome Sequence of a Cladosporium Species Isolated from the Mesophotic Ascidian Didemnum maculosum.</title>
        <authorList>
            <person name="Gioti A."/>
            <person name="Siaperas R."/>
            <person name="Nikolaivits E."/>
            <person name="Le Goff G."/>
            <person name="Ouazzani J."/>
            <person name="Kotoulas G."/>
            <person name="Topakas E."/>
        </authorList>
    </citation>
    <scope>NUCLEOTIDE SEQUENCE [LARGE SCALE GENOMIC DNA]</scope>
    <source>
        <strain evidence="7 8">TM138-S3</strain>
    </source>
</reference>
<dbReference type="PANTHER" id="PTHR11706:SF101">
    <property type="entry name" value="MANGANESE TRANSPORTER SMF1"/>
    <property type="match status" value="1"/>
</dbReference>
<protein>
    <submittedName>
        <fullName evidence="7">Uncharacterized protein</fullName>
    </submittedName>
</protein>
<feature type="transmembrane region" description="Helical" evidence="6">
    <location>
        <begin position="129"/>
        <end position="148"/>
    </location>
</feature>
<sequence length="586" mass="62475">MNCPSRTDAIIEDGMNQNPPPFAPDLTTRSDFGQIANARLQRDHRVGVGGEATEADMVASQQHPKPPDKTASATIADAGEGGGDGGQGRAGDGAESPERNNSDSQTLSDRQPSRVPPVINRSLHRVKSVLLKYARFVGPGFMVSVAYIDPGNYATAVAAGASYRFRLLFMVLASNIIAIFMQSLCTKLGTVTGMNLAENCKAHFPPWLNYSLYFFAESAIIATDIAEVIGTAIALNLLLNVPLVAGCAISIVDVMVILIFYRPNRSSMRGLRLFELFVSLLVIGVVVCFCFQLSLIQNTSVGEVFRGYLPSKAIVQGQGLYQACGILGATVMPHSLYLGSGLIQARLRDFDKTNNTSSTAEQTDSEDGEEEVKYRPSITAIRSCLSYSIAEQSISLFTFALFVNSAILITAGAALYGVSGADEADLFGIHDLLSRTMAPAAGTIYALALLLSGISAGIVCTIAGQMVSEGQLSLKMKPWVRRLFTRSISVTPSIIIAGAVGRDGLNAALNGSQVALSVILPFVTAPLIYLTCRNKYMTVATREGEGGVDGIKMRNNWITGIIAVLLWLLIVVMNVALLVLVGMGLA</sequence>
<dbReference type="Proteomes" id="UP000803884">
    <property type="component" value="Unassembled WGS sequence"/>
</dbReference>
<comment type="caution">
    <text evidence="7">The sequence shown here is derived from an EMBL/GenBank/DDBJ whole genome shotgun (WGS) entry which is preliminary data.</text>
</comment>
<dbReference type="AlphaFoldDB" id="A0AB34KHG1"/>
<evidence type="ECO:0000256" key="1">
    <source>
        <dbReference type="ARBA" id="ARBA00004141"/>
    </source>
</evidence>
<dbReference type="InterPro" id="IPR001046">
    <property type="entry name" value="NRAMP_fam"/>
</dbReference>
<feature type="transmembrane region" description="Helical" evidence="6">
    <location>
        <begin position="513"/>
        <end position="532"/>
    </location>
</feature>
<keyword evidence="2 6" id="KW-0812">Transmembrane</keyword>
<feature type="compositionally biased region" description="Gly residues" evidence="5">
    <location>
        <begin position="79"/>
        <end position="91"/>
    </location>
</feature>
<evidence type="ECO:0000256" key="4">
    <source>
        <dbReference type="ARBA" id="ARBA00023136"/>
    </source>
</evidence>
<name>A0AB34KHG1_9PEZI</name>
<feature type="transmembrane region" description="Helical" evidence="6">
    <location>
        <begin position="483"/>
        <end position="501"/>
    </location>
</feature>
<dbReference type="GO" id="GO:0030026">
    <property type="term" value="P:intracellular manganese ion homeostasis"/>
    <property type="evidence" value="ECO:0007669"/>
    <property type="project" value="TreeGrafter"/>
</dbReference>
<feature type="transmembrane region" description="Helical" evidence="6">
    <location>
        <begin position="561"/>
        <end position="585"/>
    </location>
</feature>
<keyword evidence="4 6" id="KW-0472">Membrane</keyword>
<proteinExistence type="predicted"/>
<evidence type="ECO:0000256" key="6">
    <source>
        <dbReference type="SAM" id="Phobius"/>
    </source>
</evidence>
<organism evidence="7 8">
    <name type="scientific">Cladosporium halotolerans</name>
    <dbReference type="NCBI Taxonomy" id="1052096"/>
    <lineage>
        <taxon>Eukaryota</taxon>
        <taxon>Fungi</taxon>
        <taxon>Dikarya</taxon>
        <taxon>Ascomycota</taxon>
        <taxon>Pezizomycotina</taxon>
        <taxon>Dothideomycetes</taxon>
        <taxon>Dothideomycetidae</taxon>
        <taxon>Cladosporiales</taxon>
        <taxon>Cladosporiaceae</taxon>
        <taxon>Cladosporium</taxon>
    </lineage>
</organism>
<feature type="region of interest" description="Disordered" evidence="5">
    <location>
        <begin position="1"/>
        <end position="118"/>
    </location>
</feature>
<dbReference type="Pfam" id="PF01566">
    <property type="entry name" value="Nramp"/>
    <property type="match status" value="1"/>
</dbReference>
<dbReference type="GO" id="GO:0015086">
    <property type="term" value="F:cadmium ion transmembrane transporter activity"/>
    <property type="evidence" value="ECO:0007669"/>
    <property type="project" value="TreeGrafter"/>
</dbReference>
<evidence type="ECO:0000313" key="8">
    <source>
        <dbReference type="Proteomes" id="UP000803884"/>
    </source>
</evidence>
<feature type="transmembrane region" description="Helical" evidence="6">
    <location>
        <begin position="168"/>
        <end position="189"/>
    </location>
</feature>
<dbReference type="GO" id="GO:0034755">
    <property type="term" value="P:iron ion transmembrane transport"/>
    <property type="evidence" value="ECO:0007669"/>
    <property type="project" value="TreeGrafter"/>
</dbReference>
<dbReference type="GO" id="GO:0005384">
    <property type="term" value="F:manganese ion transmembrane transporter activity"/>
    <property type="evidence" value="ECO:0007669"/>
    <property type="project" value="TreeGrafter"/>
</dbReference>
<dbReference type="EMBL" id="JAAQHG020000038">
    <property type="protein sequence ID" value="KAL1583181.1"/>
    <property type="molecule type" value="Genomic_DNA"/>
</dbReference>
<keyword evidence="3 6" id="KW-1133">Transmembrane helix</keyword>
<feature type="transmembrane region" description="Helical" evidence="6">
    <location>
        <begin position="273"/>
        <end position="296"/>
    </location>
</feature>
<evidence type="ECO:0000256" key="2">
    <source>
        <dbReference type="ARBA" id="ARBA00022692"/>
    </source>
</evidence>
<feature type="transmembrane region" description="Helical" evidence="6">
    <location>
        <begin position="438"/>
        <end position="462"/>
    </location>
</feature>
<evidence type="ECO:0000313" key="7">
    <source>
        <dbReference type="EMBL" id="KAL1583181.1"/>
    </source>
</evidence>
<feature type="transmembrane region" description="Helical" evidence="6">
    <location>
        <begin position="210"/>
        <end position="235"/>
    </location>
</feature>
<feature type="transmembrane region" description="Helical" evidence="6">
    <location>
        <begin position="241"/>
        <end position="261"/>
    </location>
</feature>
<dbReference type="NCBIfam" id="TIGR01197">
    <property type="entry name" value="nramp"/>
    <property type="match status" value="1"/>
</dbReference>
<dbReference type="NCBIfam" id="NF037982">
    <property type="entry name" value="Nramp_1"/>
    <property type="match status" value="1"/>
</dbReference>
<dbReference type="PANTHER" id="PTHR11706">
    <property type="entry name" value="SOLUTE CARRIER PROTEIN FAMILY 11 MEMBER"/>
    <property type="match status" value="1"/>
</dbReference>
<evidence type="ECO:0000256" key="5">
    <source>
        <dbReference type="SAM" id="MobiDB-lite"/>
    </source>
</evidence>
<accession>A0AB34KHG1</accession>
<dbReference type="GeneID" id="96009400"/>
<feature type="transmembrane region" description="Helical" evidence="6">
    <location>
        <begin position="319"/>
        <end position="338"/>
    </location>
</feature>
<comment type="subcellular location">
    <subcellularLocation>
        <location evidence="1">Membrane</location>
        <topology evidence="1">Multi-pass membrane protein</topology>
    </subcellularLocation>
</comment>
<dbReference type="RefSeq" id="XP_069226288.1">
    <property type="nucleotide sequence ID" value="XM_069376562.1"/>
</dbReference>
<dbReference type="PRINTS" id="PR00447">
    <property type="entry name" value="NATRESASSCMP"/>
</dbReference>